<keyword evidence="7 9" id="KW-0611">Plant defense</keyword>
<feature type="signal peptide" evidence="9">
    <location>
        <begin position="1"/>
        <end position="20"/>
    </location>
</feature>
<evidence type="ECO:0000256" key="6">
    <source>
        <dbReference type="ARBA" id="ARBA00022729"/>
    </source>
</evidence>
<accession>A0AAV0YVI3</accession>
<evidence type="ECO:0000256" key="8">
    <source>
        <dbReference type="ARBA" id="ARBA00023157"/>
    </source>
</evidence>
<dbReference type="GO" id="GO:0050832">
    <property type="term" value="P:defense response to fungus"/>
    <property type="evidence" value="ECO:0007669"/>
    <property type="project" value="UniProtKB-UniRule"/>
</dbReference>
<dbReference type="Proteomes" id="UP001157006">
    <property type="component" value="Chromosome 1L"/>
</dbReference>
<name>A0AAV0YVI3_VICFA</name>
<organism evidence="10 11">
    <name type="scientific">Vicia faba</name>
    <name type="common">Broad bean</name>
    <name type="synonym">Faba vulgaris</name>
    <dbReference type="NCBI Taxonomy" id="3906"/>
    <lineage>
        <taxon>Eukaryota</taxon>
        <taxon>Viridiplantae</taxon>
        <taxon>Streptophyta</taxon>
        <taxon>Embryophyta</taxon>
        <taxon>Tracheophyta</taxon>
        <taxon>Spermatophyta</taxon>
        <taxon>Magnoliopsida</taxon>
        <taxon>eudicotyledons</taxon>
        <taxon>Gunneridae</taxon>
        <taxon>Pentapetalae</taxon>
        <taxon>rosids</taxon>
        <taxon>fabids</taxon>
        <taxon>Fabales</taxon>
        <taxon>Fabaceae</taxon>
        <taxon>Papilionoideae</taxon>
        <taxon>50 kb inversion clade</taxon>
        <taxon>NPAAA clade</taxon>
        <taxon>Hologalegina</taxon>
        <taxon>IRL clade</taxon>
        <taxon>Fabeae</taxon>
        <taxon>Vicia</taxon>
    </lineage>
</organism>
<reference evidence="10 11" key="1">
    <citation type="submission" date="2023-01" db="EMBL/GenBank/DDBJ databases">
        <authorList>
            <person name="Kreplak J."/>
        </authorList>
    </citation>
    <scope>NUCLEOTIDE SEQUENCE [LARGE SCALE GENOMIC DNA]</scope>
</reference>
<dbReference type="GO" id="GO:0005576">
    <property type="term" value="C:extracellular region"/>
    <property type="evidence" value="ECO:0007669"/>
    <property type="project" value="UniProtKB-SubCell"/>
</dbReference>
<keyword evidence="8" id="KW-1015">Disulfide bond</keyword>
<dbReference type="EMBL" id="OX451736">
    <property type="protein sequence ID" value="CAI8589919.1"/>
    <property type="molecule type" value="Genomic_DNA"/>
</dbReference>
<sequence length="129" mass="14352">MAYQMSKSCCFFAILVLVSAVQLIEVEGDCTKIVGRCSLSDCSYYCSRYAKGVHVREWNCDFFDLCTCKFNKPPPGSQQPACNIGIGLCNHECDESCCNAKCVSKYKDTSVGKCFADFGKVYCLCSYTR</sequence>
<evidence type="ECO:0000256" key="4">
    <source>
        <dbReference type="ARBA" id="ARBA00022529"/>
    </source>
</evidence>
<feature type="chain" id="PRO_5043092578" description="Defensin-like protein" evidence="9">
    <location>
        <begin position="21"/>
        <end position="129"/>
    </location>
</feature>
<dbReference type="AlphaFoldDB" id="A0AAV0YVI3"/>
<evidence type="ECO:0000256" key="1">
    <source>
        <dbReference type="ARBA" id="ARBA00004613"/>
    </source>
</evidence>
<keyword evidence="5 9" id="KW-0295">Fungicide</keyword>
<protein>
    <recommendedName>
        <fullName evidence="9">Defensin-like protein</fullName>
    </recommendedName>
</protein>
<gene>
    <name evidence="10" type="ORF">VFH_I416480</name>
</gene>
<keyword evidence="4 9" id="KW-0929">Antimicrobial</keyword>
<comment type="subcellular location">
    <subcellularLocation>
        <location evidence="1 9">Secreted</location>
    </subcellularLocation>
</comment>
<dbReference type="PANTHER" id="PTHR36788:SF2">
    <property type="entry name" value="DEFENSIN-LIKE PROTEIN 183"/>
    <property type="match status" value="1"/>
</dbReference>
<evidence type="ECO:0000313" key="11">
    <source>
        <dbReference type="Proteomes" id="UP001157006"/>
    </source>
</evidence>
<evidence type="ECO:0000313" key="10">
    <source>
        <dbReference type="EMBL" id="CAI8589919.1"/>
    </source>
</evidence>
<keyword evidence="3 9" id="KW-0964">Secreted</keyword>
<keyword evidence="11" id="KW-1185">Reference proteome</keyword>
<dbReference type="PANTHER" id="PTHR36788">
    <property type="entry name" value="DEFENSIN-LIKE PROTEIN 183"/>
    <property type="match status" value="1"/>
</dbReference>
<dbReference type="InterPro" id="IPR039641">
    <property type="entry name" value="LCR"/>
</dbReference>
<evidence type="ECO:0000256" key="2">
    <source>
        <dbReference type="ARBA" id="ARBA00006722"/>
    </source>
</evidence>
<comment type="similarity">
    <text evidence="2 9">Belongs to the DEFL family.</text>
</comment>
<proteinExistence type="inferred from homology"/>
<keyword evidence="6 9" id="KW-0732">Signal</keyword>
<evidence type="ECO:0000256" key="9">
    <source>
        <dbReference type="RuleBase" id="RU367109"/>
    </source>
</evidence>
<evidence type="ECO:0000256" key="5">
    <source>
        <dbReference type="ARBA" id="ARBA00022577"/>
    </source>
</evidence>
<dbReference type="GO" id="GO:0031640">
    <property type="term" value="P:killing of cells of another organism"/>
    <property type="evidence" value="ECO:0007669"/>
    <property type="project" value="UniProtKB-UniRule"/>
</dbReference>
<evidence type="ECO:0000256" key="3">
    <source>
        <dbReference type="ARBA" id="ARBA00022525"/>
    </source>
</evidence>
<evidence type="ECO:0000256" key="7">
    <source>
        <dbReference type="ARBA" id="ARBA00022821"/>
    </source>
</evidence>